<comment type="caution">
    <text evidence="3">The sequence shown here is derived from an EMBL/GenBank/DDBJ whole genome shotgun (WGS) entry which is preliminary data.</text>
</comment>
<proteinExistence type="predicted"/>
<protein>
    <submittedName>
        <fullName evidence="3">Uncharacterized protein</fullName>
    </submittedName>
</protein>
<accession>A0AAD9M0E2</accession>
<reference evidence="3" key="1">
    <citation type="submission" date="2021-06" db="EMBL/GenBank/DDBJ databases">
        <title>Comparative genomics, transcriptomics and evolutionary studies reveal genomic signatures of adaptation to plant cell wall in hemibiotrophic fungi.</title>
        <authorList>
            <consortium name="DOE Joint Genome Institute"/>
            <person name="Baroncelli R."/>
            <person name="Diaz J.F."/>
            <person name="Benocci T."/>
            <person name="Peng M."/>
            <person name="Battaglia E."/>
            <person name="Haridas S."/>
            <person name="Andreopoulos W."/>
            <person name="Labutti K."/>
            <person name="Pangilinan J."/>
            <person name="Floch G.L."/>
            <person name="Makela M.R."/>
            <person name="Henrissat B."/>
            <person name="Grigoriev I.V."/>
            <person name="Crouch J.A."/>
            <person name="De Vries R.P."/>
            <person name="Sukno S.A."/>
            <person name="Thon M.R."/>
        </authorList>
    </citation>
    <scope>NUCLEOTIDE SEQUENCE</scope>
    <source>
        <strain evidence="3">MAFF235873</strain>
    </source>
</reference>
<gene>
    <name evidence="3" type="ORF">LX32DRAFT_81774</name>
</gene>
<organism evidence="3 4">
    <name type="scientific">Colletotrichum zoysiae</name>
    <dbReference type="NCBI Taxonomy" id="1216348"/>
    <lineage>
        <taxon>Eukaryota</taxon>
        <taxon>Fungi</taxon>
        <taxon>Dikarya</taxon>
        <taxon>Ascomycota</taxon>
        <taxon>Pezizomycotina</taxon>
        <taxon>Sordariomycetes</taxon>
        <taxon>Hypocreomycetidae</taxon>
        <taxon>Glomerellales</taxon>
        <taxon>Glomerellaceae</taxon>
        <taxon>Colletotrichum</taxon>
        <taxon>Colletotrichum graminicola species complex</taxon>
    </lineage>
</organism>
<keyword evidence="4" id="KW-1185">Reference proteome</keyword>
<keyword evidence="2" id="KW-0732">Signal</keyword>
<evidence type="ECO:0000256" key="2">
    <source>
        <dbReference type="SAM" id="SignalP"/>
    </source>
</evidence>
<feature type="region of interest" description="Disordered" evidence="1">
    <location>
        <begin position="34"/>
        <end position="57"/>
    </location>
</feature>
<feature type="signal peptide" evidence="2">
    <location>
        <begin position="1"/>
        <end position="31"/>
    </location>
</feature>
<feature type="compositionally biased region" description="Polar residues" evidence="1">
    <location>
        <begin position="36"/>
        <end position="49"/>
    </location>
</feature>
<sequence length="88" mass="9458">MGGVGRKWAAGPRLWLFLSLLLLLSSRLTSAHLTSPTSRQASKQASHRSSAPALHSSRYGGTWCHSCNCAAVFLPLCCCCHPTYRGIG</sequence>
<evidence type="ECO:0000313" key="4">
    <source>
        <dbReference type="Proteomes" id="UP001232148"/>
    </source>
</evidence>
<dbReference type="Proteomes" id="UP001232148">
    <property type="component" value="Unassembled WGS sequence"/>
</dbReference>
<dbReference type="EMBL" id="MU842953">
    <property type="protein sequence ID" value="KAK2024825.1"/>
    <property type="molecule type" value="Genomic_DNA"/>
</dbReference>
<evidence type="ECO:0000313" key="3">
    <source>
        <dbReference type="EMBL" id="KAK2024825.1"/>
    </source>
</evidence>
<dbReference type="AlphaFoldDB" id="A0AAD9M0E2"/>
<feature type="chain" id="PRO_5041947084" evidence="2">
    <location>
        <begin position="32"/>
        <end position="88"/>
    </location>
</feature>
<name>A0AAD9M0E2_9PEZI</name>
<evidence type="ECO:0000256" key="1">
    <source>
        <dbReference type="SAM" id="MobiDB-lite"/>
    </source>
</evidence>